<keyword evidence="3" id="KW-0472">Membrane</keyword>
<accession>A0A816DPE4</accession>
<sequence>TKELVKSSSAAKRFIRLVQLQSKINYCSQEGKEIVCFQSAQYLLSYLSHVIFSQMDFKGEITFDHVSFNYPSRPKVTILNEFTLDIKEGHRIAILAYRTLLRCQSRQFGTDTLLTNALLRA</sequence>
<keyword evidence="1" id="KW-0812">Transmembrane</keyword>
<name>A0A816DPE4_9BILA</name>
<evidence type="ECO:0000256" key="1">
    <source>
        <dbReference type="ARBA" id="ARBA00022692"/>
    </source>
</evidence>
<dbReference type="Gene3D" id="3.40.50.300">
    <property type="entry name" value="P-loop containing nucleotide triphosphate hydrolases"/>
    <property type="match status" value="1"/>
</dbReference>
<dbReference type="GO" id="GO:0016020">
    <property type="term" value="C:membrane"/>
    <property type="evidence" value="ECO:0007669"/>
    <property type="project" value="InterPro"/>
</dbReference>
<evidence type="ECO:0000313" key="4">
    <source>
        <dbReference type="EMBL" id="CAF1636749.1"/>
    </source>
</evidence>
<dbReference type="Proteomes" id="UP000663829">
    <property type="component" value="Unassembled WGS sequence"/>
</dbReference>
<organism evidence="4 6">
    <name type="scientific">Didymodactylos carnosus</name>
    <dbReference type="NCBI Taxonomy" id="1234261"/>
    <lineage>
        <taxon>Eukaryota</taxon>
        <taxon>Metazoa</taxon>
        <taxon>Spiralia</taxon>
        <taxon>Gnathifera</taxon>
        <taxon>Rotifera</taxon>
        <taxon>Eurotatoria</taxon>
        <taxon>Bdelloidea</taxon>
        <taxon>Philodinida</taxon>
        <taxon>Philodinidae</taxon>
        <taxon>Didymodactylos</taxon>
    </lineage>
</organism>
<evidence type="ECO:0000313" key="6">
    <source>
        <dbReference type="Proteomes" id="UP000663829"/>
    </source>
</evidence>
<dbReference type="InterPro" id="IPR027417">
    <property type="entry name" value="P-loop_NTPase"/>
</dbReference>
<evidence type="ECO:0000313" key="5">
    <source>
        <dbReference type="EMBL" id="CAF4543389.1"/>
    </source>
</evidence>
<dbReference type="GO" id="GO:0005524">
    <property type="term" value="F:ATP binding"/>
    <property type="evidence" value="ECO:0007669"/>
    <property type="project" value="InterPro"/>
</dbReference>
<evidence type="ECO:0000256" key="2">
    <source>
        <dbReference type="ARBA" id="ARBA00022989"/>
    </source>
</evidence>
<feature type="non-terminal residue" evidence="4">
    <location>
        <position position="1"/>
    </location>
</feature>
<keyword evidence="2" id="KW-1133">Transmembrane helix</keyword>
<evidence type="ECO:0000256" key="3">
    <source>
        <dbReference type="ARBA" id="ARBA00023136"/>
    </source>
</evidence>
<protein>
    <submittedName>
        <fullName evidence="4">Uncharacterized protein</fullName>
    </submittedName>
</protein>
<dbReference type="Gene3D" id="1.20.1560.10">
    <property type="entry name" value="ABC transporter type 1, transmembrane domain"/>
    <property type="match status" value="1"/>
</dbReference>
<reference evidence="4" key="1">
    <citation type="submission" date="2021-02" db="EMBL/GenBank/DDBJ databases">
        <authorList>
            <person name="Nowell W R."/>
        </authorList>
    </citation>
    <scope>NUCLEOTIDE SEQUENCE</scope>
</reference>
<dbReference type="EMBL" id="CAJNOQ010045715">
    <property type="protein sequence ID" value="CAF1636749.1"/>
    <property type="molecule type" value="Genomic_DNA"/>
</dbReference>
<dbReference type="AlphaFoldDB" id="A0A816DPE4"/>
<keyword evidence="6" id="KW-1185">Reference proteome</keyword>
<dbReference type="EMBL" id="CAJOBC010114111">
    <property type="protein sequence ID" value="CAF4543389.1"/>
    <property type="molecule type" value="Genomic_DNA"/>
</dbReference>
<proteinExistence type="predicted"/>
<dbReference type="InterPro" id="IPR036640">
    <property type="entry name" value="ABC1_TM_sf"/>
</dbReference>
<dbReference type="Proteomes" id="UP000681722">
    <property type="component" value="Unassembled WGS sequence"/>
</dbReference>
<gene>
    <name evidence="4" type="ORF">GPM918_LOCUS44701</name>
    <name evidence="5" type="ORF">SRO942_LOCUS46685</name>
</gene>
<comment type="caution">
    <text evidence="4">The sequence shown here is derived from an EMBL/GenBank/DDBJ whole genome shotgun (WGS) entry which is preliminary data.</text>
</comment>